<dbReference type="RefSeq" id="WP_183343586.1">
    <property type="nucleotide sequence ID" value="NZ_JACHNU010000005.1"/>
</dbReference>
<evidence type="ECO:0000313" key="6">
    <source>
        <dbReference type="EMBL" id="MBB4663863.1"/>
    </source>
</evidence>
<dbReference type="GO" id="GO:0000976">
    <property type="term" value="F:transcription cis-regulatory region binding"/>
    <property type="evidence" value="ECO:0007669"/>
    <property type="project" value="TreeGrafter"/>
</dbReference>
<dbReference type="Gene3D" id="1.10.357.10">
    <property type="entry name" value="Tetracycline Repressor, domain 2"/>
    <property type="match status" value="1"/>
</dbReference>
<dbReference type="Proteomes" id="UP000585272">
    <property type="component" value="Unassembled WGS sequence"/>
</dbReference>
<dbReference type="InterPro" id="IPR036271">
    <property type="entry name" value="Tet_transcr_reg_TetR-rel_C_sf"/>
</dbReference>
<dbReference type="EMBL" id="JACHNU010000005">
    <property type="protein sequence ID" value="MBB4663863.1"/>
    <property type="molecule type" value="Genomic_DNA"/>
</dbReference>
<accession>A0A840II66</accession>
<gene>
    <name evidence="6" type="ORF">BDZ31_003464</name>
</gene>
<dbReference type="GO" id="GO:0003700">
    <property type="term" value="F:DNA-binding transcription factor activity"/>
    <property type="evidence" value="ECO:0007669"/>
    <property type="project" value="TreeGrafter"/>
</dbReference>
<keyword evidence="3" id="KW-0804">Transcription</keyword>
<dbReference type="SUPFAM" id="SSF46689">
    <property type="entry name" value="Homeodomain-like"/>
    <property type="match status" value="1"/>
</dbReference>
<evidence type="ECO:0000256" key="1">
    <source>
        <dbReference type="ARBA" id="ARBA00023015"/>
    </source>
</evidence>
<name>A0A840II66_9ACTN</name>
<dbReference type="InterPro" id="IPR050109">
    <property type="entry name" value="HTH-type_TetR-like_transc_reg"/>
</dbReference>
<dbReference type="PANTHER" id="PTHR30055">
    <property type="entry name" value="HTH-TYPE TRANSCRIPTIONAL REGULATOR RUTR"/>
    <property type="match status" value="1"/>
</dbReference>
<keyword evidence="1" id="KW-0805">Transcription regulation</keyword>
<feature type="DNA-binding region" description="H-T-H motif" evidence="4">
    <location>
        <begin position="32"/>
        <end position="51"/>
    </location>
</feature>
<protein>
    <submittedName>
        <fullName evidence="6">AcrR family transcriptional regulator</fullName>
    </submittedName>
</protein>
<evidence type="ECO:0000259" key="5">
    <source>
        <dbReference type="PROSITE" id="PS50977"/>
    </source>
</evidence>
<dbReference type="InterPro" id="IPR025996">
    <property type="entry name" value="MT1864/Rv1816-like_C"/>
</dbReference>
<dbReference type="AlphaFoldDB" id="A0A840II66"/>
<sequence>MPRPKTRTPELRDRVLAVAIELLSREGAGALTARAVAQGAGTSTPAVYELFGDKGGLVRAVFFEGFRRLHRRLRALPESGDPRADLVALAAGYRAFVVENPILAEVMLSRPFTDFSPGPEEAGASGSVRTLIVERVNRAIEAGAIAGDPIDVAHTLVALVQGLAAAENGQRLGTTPASVDRRWALAVEALLDGLAAT</sequence>
<dbReference type="PANTHER" id="PTHR30055:SF234">
    <property type="entry name" value="HTH-TYPE TRANSCRIPTIONAL REGULATOR BETI"/>
    <property type="match status" value="1"/>
</dbReference>
<dbReference type="Pfam" id="PF13305">
    <property type="entry name" value="TetR_C_33"/>
    <property type="match status" value="1"/>
</dbReference>
<evidence type="ECO:0000256" key="3">
    <source>
        <dbReference type="ARBA" id="ARBA00023163"/>
    </source>
</evidence>
<dbReference type="PRINTS" id="PR00455">
    <property type="entry name" value="HTHTETR"/>
</dbReference>
<evidence type="ECO:0000256" key="4">
    <source>
        <dbReference type="PROSITE-ProRule" id="PRU00335"/>
    </source>
</evidence>
<reference evidence="6 7" key="1">
    <citation type="submission" date="2020-08" db="EMBL/GenBank/DDBJ databases">
        <title>Genomic Encyclopedia of Archaeal and Bacterial Type Strains, Phase II (KMG-II): from individual species to whole genera.</title>
        <authorList>
            <person name="Goeker M."/>
        </authorList>
    </citation>
    <scope>NUCLEOTIDE SEQUENCE [LARGE SCALE GENOMIC DNA]</scope>
    <source>
        <strain evidence="6 7">DSM 23288</strain>
    </source>
</reference>
<dbReference type="PROSITE" id="PS50977">
    <property type="entry name" value="HTH_TETR_2"/>
    <property type="match status" value="1"/>
</dbReference>
<evidence type="ECO:0000313" key="7">
    <source>
        <dbReference type="Proteomes" id="UP000585272"/>
    </source>
</evidence>
<feature type="domain" description="HTH tetR-type" evidence="5">
    <location>
        <begin position="9"/>
        <end position="69"/>
    </location>
</feature>
<dbReference type="SUPFAM" id="SSF48498">
    <property type="entry name" value="Tetracyclin repressor-like, C-terminal domain"/>
    <property type="match status" value="1"/>
</dbReference>
<keyword evidence="2 4" id="KW-0238">DNA-binding</keyword>
<organism evidence="6 7">
    <name type="scientific">Conexibacter arvalis</name>
    <dbReference type="NCBI Taxonomy" id="912552"/>
    <lineage>
        <taxon>Bacteria</taxon>
        <taxon>Bacillati</taxon>
        <taxon>Actinomycetota</taxon>
        <taxon>Thermoleophilia</taxon>
        <taxon>Solirubrobacterales</taxon>
        <taxon>Conexibacteraceae</taxon>
        <taxon>Conexibacter</taxon>
    </lineage>
</organism>
<proteinExistence type="predicted"/>
<dbReference type="Pfam" id="PF00440">
    <property type="entry name" value="TetR_N"/>
    <property type="match status" value="1"/>
</dbReference>
<comment type="caution">
    <text evidence="6">The sequence shown here is derived from an EMBL/GenBank/DDBJ whole genome shotgun (WGS) entry which is preliminary data.</text>
</comment>
<dbReference type="InterPro" id="IPR009057">
    <property type="entry name" value="Homeodomain-like_sf"/>
</dbReference>
<dbReference type="InterPro" id="IPR001647">
    <property type="entry name" value="HTH_TetR"/>
</dbReference>
<keyword evidence="7" id="KW-1185">Reference proteome</keyword>
<evidence type="ECO:0000256" key="2">
    <source>
        <dbReference type="ARBA" id="ARBA00023125"/>
    </source>
</evidence>